<dbReference type="InterPro" id="IPR001034">
    <property type="entry name" value="DeoR_HTH"/>
</dbReference>
<organism evidence="5 6">
    <name type="scientific">Subtercola boreus</name>
    <dbReference type="NCBI Taxonomy" id="120213"/>
    <lineage>
        <taxon>Bacteria</taxon>
        <taxon>Bacillati</taxon>
        <taxon>Actinomycetota</taxon>
        <taxon>Actinomycetes</taxon>
        <taxon>Micrococcales</taxon>
        <taxon>Microbacteriaceae</taxon>
        <taxon>Subtercola</taxon>
    </lineage>
</organism>
<reference evidence="5 6" key="1">
    <citation type="submission" date="2017-04" db="EMBL/GenBank/DDBJ databases">
        <title>Comparative genome analysis of Subtercola boreus.</title>
        <authorList>
            <person name="Cho Y.-J."/>
            <person name="Cho A."/>
            <person name="Kim O.-S."/>
            <person name="Lee J.-I."/>
        </authorList>
    </citation>
    <scope>NUCLEOTIDE SEQUENCE [LARGE SCALE GENOMIC DNA]</scope>
    <source>
        <strain evidence="5 6">K300</strain>
    </source>
</reference>
<dbReference type="GO" id="GO:0003700">
    <property type="term" value="F:DNA-binding transcription factor activity"/>
    <property type="evidence" value="ECO:0007669"/>
    <property type="project" value="InterPro"/>
</dbReference>
<evidence type="ECO:0000313" key="6">
    <source>
        <dbReference type="Proteomes" id="UP000256486"/>
    </source>
</evidence>
<dbReference type="InterPro" id="IPR018356">
    <property type="entry name" value="Tscrpt_reg_HTH_DeoR_CS"/>
</dbReference>
<evidence type="ECO:0000259" key="4">
    <source>
        <dbReference type="PROSITE" id="PS51000"/>
    </source>
</evidence>
<dbReference type="PANTHER" id="PTHR30363">
    <property type="entry name" value="HTH-TYPE TRANSCRIPTIONAL REGULATOR SRLR-RELATED"/>
    <property type="match status" value="1"/>
</dbReference>
<evidence type="ECO:0000256" key="3">
    <source>
        <dbReference type="ARBA" id="ARBA00023163"/>
    </source>
</evidence>
<keyword evidence="3" id="KW-0804">Transcription</keyword>
<dbReference type="PANTHER" id="PTHR30363:SF44">
    <property type="entry name" value="AGA OPERON TRANSCRIPTIONAL REPRESSOR-RELATED"/>
    <property type="match status" value="1"/>
</dbReference>
<feature type="domain" description="HTH deoR-type" evidence="4">
    <location>
        <begin position="11"/>
        <end position="66"/>
    </location>
</feature>
<dbReference type="InterPro" id="IPR050313">
    <property type="entry name" value="Carb_Metab_HTH_regulators"/>
</dbReference>
<dbReference type="Pfam" id="PF08220">
    <property type="entry name" value="HTH_DeoR"/>
    <property type="match status" value="1"/>
</dbReference>
<dbReference type="GO" id="GO:0003677">
    <property type="term" value="F:DNA binding"/>
    <property type="evidence" value="ECO:0007669"/>
    <property type="project" value="UniProtKB-KW"/>
</dbReference>
<dbReference type="SMART" id="SM00420">
    <property type="entry name" value="HTH_DEOR"/>
    <property type="match status" value="1"/>
</dbReference>
<gene>
    <name evidence="5" type="ORF">B7R54_14390</name>
</gene>
<proteinExistence type="predicted"/>
<dbReference type="InterPro" id="IPR014036">
    <property type="entry name" value="DeoR-like_C"/>
</dbReference>
<dbReference type="RefSeq" id="WP_116415645.1">
    <property type="nucleotide sequence ID" value="NZ_NBWZ01000001.1"/>
</dbReference>
<keyword evidence="2" id="KW-0238">DNA-binding</keyword>
<keyword evidence="1" id="KW-0805">Transcription regulation</keyword>
<dbReference type="InterPro" id="IPR036388">
    <property type="entry name" value="WH-like_DNA-bd_sf"/>
</dbReference>
<evidence type="ECO:0000313" key="5">
    <source>
        <dbReference type="EMBL" id="RFA10263.1"/>
    </source>
</evidence>
<dbReference type="SUPFAM" id="SSF46785">
    <property type="entry name" value="Winged helix' DNA-binding domain"/>
    <property type="match status" value="1"/>
</dbReference>
<dbReference type="SMART" id="SM01134">
    <property type="entry name" value="DeoRC"/>
    <property type="match status" value="1"/>
</dbReference>
<evidence type="ECO:0000256" key="2">
    <source>
        <dbReference type="ARBA" id="ARBA00023125"/>
    </source>
</evidence>
<dbReference type="SUPFAM" id="SSF100950">
    <property type="entry name" value="NagB/RpiA/CoA transferase-like"/>
    <property type="match status" value="1"/>
</dbReference>
<comment type="caution">
    <text evidence="5">The sequence shown here is derived from an EMBL/GenBank/DDBJ whole genome shotgun (WGS) entry which is preliminary data.</text>
</comment>
<dbReference type="OrthoDB" id="7688673at2"/>
<dbReference type="Pfam" id="PF00455">
    <property type="entry name" value="DeoRC"/>
    <property type="match status" value="1"/>
</dbReference>
<protein>
    <submittedName>
        <fullName evidence="5">DeoR family transcriptional regulator</fullName>
    </submittedName>
</protein>
<dbReference type="InterPro" id="IPR037171">
    <property type="entry name" value="NagB/RpiA_transferase-like"/>
</dbReference>
<accession>A0A3E0VLF3</accession>
<dbReference type="PROSITE" id="PS51000">
    <property type="entry name" value="HTH_DEOR_2"/>
    <property type="match status" value="1"/>
</dbReference>
<dbReference type="Proteomes" id="UP000256486">
    <property type="component" value="Unassembled WGS sequence"/>
</dbReference>
<dbReference type="Gene3D" id="1.10.10.10">
    <property type="entry name" value="Winged helix-like DNA-binding domain superfamily/Winged helix DNA-binding domain"/>
    <property type="match status" value="1"/>
</dbReference>
<dbReference type="EMBL" id="NBWZ01000001">
    <property type="protein sequence ID" value="RFA10263.1"/>
    <property type="molecule type" value="Genomic_DNA"/>
</dbReference>
<dbReference type="AlphaFoldDB" id="A0A3E0VLF3"/>
<dbReference type="PROSITE" id="PS00894">
    <property type="entry name" value="HTH_DEOR_1"/>
    <property type="match status" value="1"/>
</dbReference>
<sequence length="263" mass="28951">MAEQGVPRQTKASRQRKIVDHLGSVAAATAAELAVLTEVSPMTVHRDIDDLARRGILRKFHGGVSVLPTTVFESSSEFRMQTRSSAKNALAHEALSMVEPGMSIMLDDSTTVLALARLFGDVGPLTVITNYRQAIEELRENDDIRLIVTGGQYSRTHDSYIGIPDHTSVESYAVDIVFQSTSTMGTEMTYHQEQDIVLMKRAMLRSGARRVLMMDGSKVGRTSLHRYVPVSEFTDVILTDDVDPAIVAQIGAQTTVHLAPMRH</sequence>
<evidence type="ECO:0000256" key="1">
    <source>
        <dbReference type="ARBA" id="ARBA00023015"/>
    </source>
</evidence>
<keyword evidence="6" id="KW-1185">Reference proteome</keyword>
<name>A0A3E0VLF3_9MICO</name>
<dbReference type="PRINTS" id="PR00037">
    <property type="entry name" value="HTHLACR"/>
</dbReference>
<dbReference type="InterPro" id="IPR036390">
    <property type="entry name" value="WH_DNA-bd_sf"/>
</dbReference>